<evidence type="ECO:0000256" key="1">
    <source>
        <dbReference type="SAM" id="MobiDB-lite"/>
    </source>
</evidence>
<organism evidence="2 3">
    <name type="scientific">Pandoraea faecigallinarum</name>
    <dbReference type="NCBI Taxonomy" id="656179"/>
    <lineage>
        <taxon>Bacteria</taxon>
        <taxon>Pseudomonadati</taxon>
        <taxon>Pseudomonadota</taxon>
        <taxon>Betaproteobacteria</taxon>
        <taxon>Burkholderiales</taxon>
        <taxon>Burkholderiaceae</taxon>
        <taxon>Pandoraea</taxon>
    </lineage>
</organism>
<gene>
    <name evidence="2" type="ORF">AB870_25755</name>
</gene>
<feature type="region of interest" description="Disordered" evidence="1">
    <location>
        <begin position="92"/>
        <end position="114"/>
    </location>
</feature>
<dbReference type="InterPro" id="IPR011697">
    <property type="entry name" value="Peptidase_C26"/>
</dbReference>
<sequence>MPSVEITGAQLASLSAPLQPDRSPAFESPIAATLVDVKPAIASPPPSVHPESRRTLPASTQLRREFESVHCTITDARALNLTPLQERALKERLTSGTQQTRLGSRPGTPPAGTLEHQVGAARVAPIPFTRNVDDDSLSALLAETRHHLPRVCSHGVARARSQASTSVTHSGSARRAPPAVAQMSQMSQISQTQFLSCLMDASKRGEGAPLDVAACLTAAGFSTQLSCITLDADTPLMHARLSGVQFFNCTIDWCAFDESHLSDTQFVACNLRNVSFINTSFENCLFQDCIMREVMMACASLDGVSFERCDLVIGSFENARILDSRFDTVTMAGTHFLNAEVSGSSIRNSHLENSVFFDVLQDFDVDCDSRKTVGLTKPTAVLLIDPEDRGTSIPRVLVKLDQVANMIPLRIAMRSPSIDRRKFDHEIDIVWQRVAVGAAGDLPIAQRLLRIVDDAPETFAQLTSITAKAKTLSANVNAIVLPGGEDLPSALYGEEEEIPRPGSDYRRSLLELALLRESLNRGIPMLAICRGFQLVNVYFGAKMRQNVEGQRGKRDFDLTPGSRNGIYGEAMRETLASVVSHHQAIPVSAQSLVEHLKPSVVHEGLVEAVESPHAGAVPALMLQFHPEFFRTEPMYRAPKSFVPPRESLQMSSANQIFWKIFSDAAQAHRAKQAVIGELKGPRAKPPSASAV</sequence>
<dbReference type="Proteomes" id="UP000035651">
    <property type="component" value="Chromosome"/>
</dbReference>
<dbReference type="Gene3D" id="2.160.20.80">
    <property type="entry name" value="E3 ubiquitin-protein ligase SopA"/>
    <property type="match status" value="2"/>
</dbReference>
<dbReference type="SUPFAM" id="SSF141571">
    <property type="entry name" value="Pentapeptide repeat-like"/>
    <property type="match status" value="1"/>
</dbReference>
<dbReference type="SUPFAM" id="SSF52317">
    <property type="entry name" value="Class I glutamine amidotransferase-like"/>
    <property type="match status" value="1"/>
</dbReference>
<reference evidence="2" key="1">
    <citation type="submission" date="2016-06" db="EMBL/GenBank/DDBJ databases">
        <title>Complete Genome Sequence of Pandoraea faecigallinarum DSM-23572.</title>
        <authorList>
            <person name="Yong D."/>
            <person name="Ee R."/>
            <person name="Lim Y.-L."/>
            <person name="Yin W.-F."/>
            <person name="Chan K.-G."/>
        </authorList>
    </citation>
    <scope>NUCLEOTIDE SEQUENCE</scope>
    <source>
        <strain evidence="2">DSM 23572</strain>
    </source>
</reference>
<accession>A0A173GZL8</accession>
<dbReference type="GO" id="GO:0016787">
    <property type="term" value="F:hydrolase activity"/>
    <property type="evidence" value="ECO:0007669"/>
    <property type="project" value="InterPro"/>
</dbReference>
<dbReference type="PANTHER" id="PTHR42999">
    <property type="entry name" value="ANTIBIOTIC RESISTANCE PROTEIN MCBG"/>
    <property type="match status" value="1"/>
</dbReference>
<dbReference type="PROSITE" id="PS51273">
    <property type="entry name" value="GATASE_TYPE_1"/>
    <property type="match status" value="1"/>
</dbReference>
<dbReference type="KEGG" id="pfg:AB870_25755"/>
<dbReference type="InterPro" id="IPR029062">
    <property type="entry name" value="Class_I_gatase-like"/>
</dbReference>
<keyword evidence="3" id="KW-1185">Reference proteome</keyword>
<dbReference type="PANTHER" id="PTHR42999:SF1">
    <property type="entry name" value="PENTAPEPTIDE REPEAT-CONTAINING PROTEIN"/>
    <property type="match status" value="1"/>
</dbReference>
<dbReference type="STRING" id="656179.AB870_25755"/>
<feature type="region of interest" description="Disordered" evidence="1">
    <location>
        <begin position="163"/>
        <end position="183"/>
    </location>
</feature>
<name>A0A173GZL8_9BURK</name>
<proteinExistence type="predicted"/>
<dbReference type="InterPro" id="IPR052949">
    <property type="entry name" value="PA_immunity-related"/>
</dbReference>
<dbReference type="InterPro" id="IPR001646">
    <property type="entry name" value="5peptide_repeat"/>
</dbReference>
<dbReference type="Pfam" id="PF07722">
    <property type="entry name" value="Peptidase_C26"/>
    <property type="match status" value="1"/>
</dbReference>
<dbReference type="Pfam" id="PF13599">
    <property type="entry name" value="Pentapeptide_4"/>
    <property type="match status" value="1"/>
</dbReference>
<dbReference type="AlphaFoldDB" id="A0A173GZL8"/>
<evidence type="ECO:0000313" key="3">
    <source>
        <dbReference type="Proteomes" id="UP000035651"/>
    </source>
</evidence>
<evidence type="ECO:0000313" key="2">
    <source>
        <dbReference type="EMBL" id="ANI21642.1"/>
    </source>
</evidence>
<protein>
    <submittedName>
        <fullName evidence="2">Uncharacterized protein</fullName>
    </submittedName>
</protein>
<dbReference type="Gene3D" id="3.40.50.880">
    <property type="match status" value="1"/>
</dbReference>
<dbReference type="EMBL" id="CP011807">
    <property type="protein sequence ID" value="ANI21642.1"/>
    <property type="molecule type" value="Genomic_DNA"/>
</dbReference>
<dbReference type="OrthoDB" id="9813383at2"/>